<reference evidence="6 7" key="1">
    <citation type="submission" date="2019-03" db="EMBL/GenBank/DDBJ databases">
        <title>Three New Species of Nocardioides, Nocardioides euryhalodurans sp. nov., Nocardioides seonyuensis sp. nov. and Nocardioides eburneoflavus sp. nov., Iolated from Soil.</title>
        <authorList>
            <person name="Roh S.G."/>
            <person name="Lee C."/>
            <person name="Kim M.-K."/>
            <person name="Kim S.B."/>
        </authorList>
    </citation>
    <scope>NUCLEOTIDE SEQUENCE [LARGE SCALE GENOMIC DNA]</scope>
    <source>
        <strain evidence="6 7">MMS17-SY117</strain>
    </source>
</reference>
<dbReference type="PANTHER" id="PTHR44846:SF17">
    <property type="entry name" value="GNTR-FAMILY TRANSCRIPTIONAL REGULATOR"/>
    <property type="match status" value="1"/>
</dbReference>
<dbReference type="PANTHER" id="PTHR44846">
    <property type="entry name" value="MANNOSYL-D-GLYCERATE TRANSPORT/METABOLISM SYSTEM REPRESSOR MNGR-RELATED"/>
    <property type="match status" value="1"/>
</dbReference>
<keyword evidence="2" id="KW-0238">DNA-binding</keyword>
<dbReference type="GO" id="GO:0045892">
    <property type="term" value="P:negative regulation of DNA-templated transcription"/>
    <property type="evidence" value="ECO:0007669"/>
    <property type="project" value="TreeGrafter"/>
</dbReference>
<accession>A0A4P7GK89</accession>
<dbReference type="PRINTS" id="PR00035">
    <property type="entry name" value="HTHGNTR"/>
</dbReference>
<dbReference type="Gene3D" id="3.40.1410.10">
    <property type="entry name" value="Chorismate lyase-like"/>
    <property type="match status" value="1"/>
</dbReference>
<dbReference type="CDD" id="cd07377">
    <property type="entry name" value="WHTH_GntR"/>
    <property type="match status" value="1"/>
</dbReference>
<proteinExistence type="predicted"/>
<dbReference type="SUPFAM" id="SSF46785">
    <property type="entry name" value="Winged helix' DNA-binding domain"/>
    <property type="match status" value="1"/>
</dbReference>
<dbReference type="InterPro" id="IPR011663">
    <property type="entry name" value="UTRA"/>
</dbReference>
<dbReference type="SUPFAM" id="SSF64288">
    <property type="entry name" value="Chorismate lyase-like"/>
    <property type="match status" value="1"/>
</dbReference>
<feature type="domain" description="HTH gntR-type" evidence="5">
    <location>
        <begin position="18"/>
        <end position="85"/>
    </location>
</feature>
<dbReference type="InterPro" id="IPR028978">
    <property type="entry name" value="Chorismate_lyase_/UTRA_dom_sf"/>
</dbReference>
<dbReference type="GO" id="GO:0003677">
    <property type="term" value="F:DNA binding"/>
    <property type="evidence" value="ECO:0007669"/>
    <property type="project" value="UniProtKB-KW"/>
</dbReference>
<evidence type="ECO:0000313" key="6">
    <source>
        <dbReference type="EMBL" id="QBR92187.1"/>
    </source>
</evidence>
<dbReference type="KEGG" id="noy:EXE57_07725"/>
<dbReference type="InterPro" id="IPR000524">
    <property type="entry name" value="Tscrpt_reg_HTH_GntR"/>
</dbReference>
<evidence type="ECO:0000256" key="1">
    <source>
        <dbReference type="ARBA" id="ARBA00023015"/>
    </source>
</evidence>
<dbReference type="SMART" id="SM00345">
    <property type="entry name" value="HTH_GNTR"/>
    <property type="match status" value="1"/>
</dbReference>
<keyword evidence="1" id="KW-0805">Transcription regulation</keyword>
<dbReference type="Pfam" id="PF00392">
    <property type="entry name" value="GntR"/>
    <property type="match status" value="1"/>
</dbReference>
<gene>
    <name evidence="6" type="ORF">EXE57_07725</name>
</gene>
<protein>
    <submittedName>
        <fullName evidence="6">GntR family transcriptional regulator</fullName>
    </submittedName>
</protein>
<dbReference type="InterPro" id="IPR036388">
    <property type="entry name" value="WH-like_DNA-bd_sf"/>
</dbReference>
<dbReference type="InterPro" id="IPR036390">
    <property type="entry name" value="WH_DNA-bd_sf"/>
</dbReference>
<evidence type="ECO:0000256" key="2">
    <source>
        <dbReference type="ARBA" id="ARBA00023125"/>
    </source>
</evidence>
<name>A0A4P7GK89_9ACTN</name>
<dbReference type="Gene3D" id="1.10.10.10">
    <property type="entry name" value="Winged helix-like DNA-binding domain superfamily/Winged helix DNA-binding domain"/>
    <property type="match status" value="1"/>
</dbReference>
<evidence type="ECO:0000256" key="4">
    <source>
        <dbReference type="SAM" id="MobiDB-lite"/>
    </source>
</evidence>
<dbReference type="SMART" id="SM00866">
    <property type="entry name" value="UTRA"/>
    <property type="match status" value="1"/>
</dbReference>
<dbReference type="Proteomes" id="UP000294894">
    <property type="component" value="Chromosome"/>
</dbReference>
<evidence type="ECO:0000256" key="3">
    <source>
        <dbReference type="ARBA" id="ARBA00023163"/>
    </source>
</evidence>
<dbReference type="Pfam" id="PF07702">
    <property type="entry name" value="UTRA"/>
    <property type="match status" value="1"/>
</dbReference>
<dbReference type="PROSITE" id="PS50949">
    <property type="entry name" value="HTH_GNTR"/>
    <property type="match status" value="1"/>
</dbReference>
<dbReference type="RefSeq" id="WP_135075961.1">
    <property type="nucleotide sequence ID" value="NZ_CP038267.1"/>
</dbReference>
<sequence length="255" mass="27137">MTNAPALEDAPSVPRGRRTDDARRVADVLRRVVTDGAPGGLLPPEGQLAAEYGVSRNAVRAALDLLRAEGLVERIQGTGTRVTRAALPHGIDALRGLAETFVGHGEVRNEVRLARMVAASAPVAARLEVALGSEVLCLERRRLVDGEPVSLDLTFVVPDLGEQLLGCDLAGSDVFVLLEQLAGQRLGGAELTIDASTADHSAAEQLGVAPGSPLLLLERLTRLEDGRPVDLEYLRLRGDRITLRGTARRLPPNLP</sequence>
<feature type="region of interest" description="Disordered" evidence="4">
    <location>
        <begin position="1"/>
        <end position="21"/>
    </location>
</feature>
<keyword evidence="3" id="KW-0804">Transcription</keyword>
<dbReference type="GO" id="GO:0003700">
    <property type="term" value="F:DNA-binding transcription factor activity"/>
    <property type="evidence" value="ECO:0007669"/>
    <property type="project" value="InterPro"/>
</dbReference>
<evidence type="ECO:0000313" key="7">
    <source>
        <dbReference type="Proteomes" id="UP000294894"/>
    </source>
</evidence>
<keyword evidence="7" id="KW-1185">Reference proteome</keyword>
<organism evidence="6 7">
    <name type="scientific">Nocardioides euryhalodurans</name>
    <dbReference type="NCBI Taxonomy" id="2518370"/>
    <lineage>
        <taxon>Bacteria</taxon>
        <taxon>Bacillati</taxon>
        <taxon>Actinomycetota</taxon>
        <taxon>Actinomycetes</taxon>
        <taxon>Propionibacteriales</taxon>
        <taxon>Nocardioidaceae</taxon>
        <taxon>Nocardioides</taxon>
    </lineage>
</organism>
<evidence type="ECO:0000259" key="5">
    <source>
        <dbReference type="PROSITE" id="PS50949"/>
    </source>
</evidence>
<dbReference type="AlphaFoldDB" id="A0A4P7GK89"/>
<dbReference type="OrthoDB" id="3194402at2"/>
<dbReference type="EMBL" id="CP038267">
    <property type="protein sequence ID" value="QBR92187.1"/>
    <property type="molecule type" value="Genomic_DNA"/>
</dbReference>
<dbReference type="InterPro" id="IPR050679">
    <property type="entry name" value="Bact_HTH_transcr_reg"/>
</dbReference>